<dbReference type="AlphaFoldDB" id="A0AAW8CFG4"/>
<keyword evidence="2" id="KW-0677">Repeat</keyword>
<dbReference type="Proteomes" id="UP001226020">
    <property type="component" value="Unassembled WGS sequence"/>
</dbReference>
<dbReference type="RefSeq" id="WP_306351559.1">
    <property type="nucleotide sequence ID" value="NZ_JASAWV010000012.1"/>
</dbReference>
<dbReference type="InterPro" id="IPR050216">
    <property type="entry name" value="LRR_domain-containing"/>
</dbReference>
<dbReference type="Gene3D" id="3.80.10.10">
    <property type="entry name" value="Ribonuclease Inhibitor"/>
    <property type="match status" value="1"/>
</dbReference>
<dbReference type="InterPro" id="IPR032675">
    <property type="entry name" value="LRR_dom_sf"/>
</dbReference>
<dbReference type="Pfam" id="PF00560">
    <property type="entry name" value="LRR_1"/>
    <property type="match status" value="1"/>
</dbReference>
<evidence type="ECO:0000313" key="4">
    <source>
        <dbReference type="Proteomes" id="UP001226020"/>
    </source>
</evidence>
<dbReference type="SMART" id="SM00369">
    <property type="entry name" value="LRR_TYP"/>
    <property type="match status" value="3"/>
</dbReference>
<organism evidence="3 4">
    <name type="scientific">Phocoenobacter atlanticus subsp. atlanticus</name>
    <dbReference type="NCBI Taxonomy" id="3061285"/>
    <lineage>
        <taxon>Bacteria</taxon>
        <taxon>Pseudomonadati</taxon>
        <taxon>Pseudomonadota</taxon>
        <taxon>Gammaproteobacteria</taxon>
        <taxon>Pasteurellales</taxon>
        <taxon>Pasteurellaceae</taxon>
        <taxon>Phocoenobacter</taxon>
        <taxon>Phocoenobacter atlanticus</taxon>
    </lineage>
</organism>
<dbReference type="PROSITE" id="PS51450">
    <property type="entry name" value="LRR"/>
    <property type="match status" value="3"/>
</dbReference>
<keyword evidence="1" id="KW-0433">Leucine-rich repeat</keyword>
<name>A0AAW8CFG4_9PAST</name>
<evidence type="ECO:0000256" key="1">
    <source>
        <dbReference type="ARBA" id="ARBA00022614"/>
    </source>
</evidence>
<reference evidence="3 4" key="1">
    <citation type="journal article" date="2023" name="Front. Microbiol.">
        <title>Phylogeography and host specificity of Pasteurellaceae pathogenic to sea-farmed fish in the north-east Atlantic.</title>
        <authorList>
            <person name="Gulla S."/>
            <person name="Colquhoun D.J."/>
            <person name="Olsen A.B."/>
            <person name="Spilsberg B."/>
            <person name="Lagesen K."/>
            <person name="Aakesson C.P."/>
            <person name="Strom S."/>
            <person name="Manji F."/>
            <person name="Birkbeck T.H."/>
            <person name="Nilsen H.K."/>
        </authorList>
    </citation>
    <scope>NUCLEOTIDE SEQUENCE [LARGE SCALE GENOMIC DNA]</scope>
    <source>
        <strain evidence="3 4">NVIB3131</strain>
    </source>
</reference>
<dbReference type="PRINTS" id="PR00019">
    <property type="entry name" value="LEURICHRPT"/>
</dbReference>
<gene>
    <name evidence="3" type="ORF">QJU57_05670</name>
</gene>
<dbReference type="EMBL" id="JASAXT010000008">
    <property type="protein sequence ID" value="MDP8148560.1"/>
    <property type="molecule type" value="Genomic_DNA"/>
</dbReference>
<dbReference type="Pfam" id="PF13855">
    <property type="entry name" value="LRR_8"/>
    <property type="match status" value="1"/>
</dbReference>
<dbReference type="SUPFAM" id="SSF52047">
    <property type="entry name" value="RNI-like"/>
    <property type="match status" value="1"/>
</dbReference>
<evidence type="ECO:0000313" key="3">
    <source>
        <dbReference type="EMBL" id="MDP8148560.1"/>
    </source>
</evidence>
<dbReference type="InterPro" id="IPR003591">
    <property type="entry name" value="Leu-rich_rpt_typical-subtyp"/>
</dbReference>
<dbReference type="PANTHER" id="PTHR48051">
    <property type="match status" value="1"/>
</dbReference>
<keyword evidence="4" id="KW-1185">Reference proteome</keyword>
<dbReference type="GO" id="GO:0005737">
    <property type="term" value="C:cytoplasm"/>
    <property type="evidence" value="ECO:0007669"/>
    <property type="project" value="TreeGrafter"/>
</dbReference>
<dbReference type="InterPro" id="IPR001611">
    <property type="entry name" value="Leu-rich_rpt"/>
</dbReference>
<proteinExistence type="predicted"/>
<protein>
    <submittedName>
        <fullName evidence="3">Leucine-rich repeat domain-containing protein</fullName>
    </submittedName>
</protein>
<comment type="caution">
    <text evidence="3">The sequence shown here is derived from an EMBL/GenBank/DDBJ whole genome shotgun (WGS) entry which is preliminary data.</text>
</comment>
<sequence>MKNNSKKNLQSIIDWGIENNIPNSRLPRNHKKLAQIRKLNLSHLKIHNLPKEIGILSSVTKLDLSENKITTLPNTINKMQRLKYLDLSNNQICELPNCLKEFQQLRTLNISGNPIHQLPSYIKELTNLKEFTAIDCDIPTHILVDFIERINPEIKRKKIIKRKLNNKAIKGEKDTINSVEETAKKSAYLSRIIDFIKVKDSVHHSQDILLKSAIECIVEYNKEFGAPLLQRQLSIGFPRAIRTACGIRGDFVGYT</sequence>
<evidence type="ECO:0000256" key="2">
    <source>
        <dbReference type="ARBA" id="ARBA00022737"/>
    </source>
</evidence>
<dbReference type="PANTHER" id="PTHR48051:SF46">
    <property type="entry name" value="LEUCINE RICH REPEAT-CONTAINING DOMAIN PROTEIN"/>
    <property type="match status" value="1"/>
</dbReference>
<accession>A0AAW8CFG4</accession>